<evidence type="ECO:0000313" key="4">
    <source>
        <dbReference type="Proteomes" id="UP000070328"/>
    </source>
</evidence>
<evidence type="ECO:0000259" key="2">
    <source>
        <dbReference type="SMART" id="SM00198"/>
    </source>
</evidence>
<keyword evidence="1" id="KW-0732">Signal</keyword>
<dbReference type="InterPro" id="IPR018244">
    <property type="entry name" value="Allrgn_V5/Tpx1_CS"/>
</dbReference>
<dbReference type="InterPro" id="IPR014044">
    <property type="entry name" value="CAP_dom"/>
</dbReference>
<dbReference type="Proteomes" id="UP000070328">
    <property type="component" value="Unassembled WGS sequence"/>
</dbReference>
<sequence length="218" mass="22605">MRFSAVAVAALATQAAAWRGQGPPSGSYWGWGNTGVEASKAADDCSGAEVTSTSTITLPAATAPPATSAAPVVTPSAAAPVEEAQAALDAHNSARSDVGVPALEWDATLAANAQEWATHLLSVGSLTHSQVSDQGENLYMQSNTDSPYINAANAWIAEKSSYNGETISESNYMGFGHYTQIVWKSTTKVGLAVATNSQGTYVVARYSPPGNYIGEKPY</sequence>
<feature type="domain" description="SCP" evidence="2">
    <location>
        <begin position="82"/>
        <end position="214"/>
    </location>
</feature>
<evidence type="ECO:0000256" key="1">
    <source>
        <dbReference type="SAM" id="SignalP"/>
    </source>
</evidence>
<dbReference type="Gene3D" id="3.40.33.10">
    <property type="entry name" value="CAP"/>
    <property type="match status" value="1"/>
</dbReference>
<proteinExistence type="predicted"/>
<comment type="caution">
    <text evidence="3">The sequence shown here is derived from an EMBL/GenBank/DDBJ whole genome shotgun (WGS) entry which is preliminary data.</text>
</comment>
<dbReference type="AlphaFoldDB" id="A0A135TUM0"/>
<dbReference type="SMART" id="SM00198">
    <property type="entry name" value="SCP"/>
    <property type="match status" value="1"/>
</dbReference>
<dbReference type="PANTHER" id="PTHR10334">
    <property type="entry name" value="CYSTEINE-RICH SECRETORY PROTEIN-RELATED"/>
    <property type="match status" value="1"/>
</dbReference>
<dbReference type="InterPro" id="IPR001283">
    <property type="entry name" value="CRISP-related"/>
</dbReference>
<feature type="signal peptide" evidence="1">
    <location>
        <begin position="1"/>
        <end position="17"/>
    </location>
</feature>
<dbReference type="EMBL" id="JFBX01000054">
    <property type="protein sequence ID" value="KXH51859.1"/>
    <property type="molecule type" value="Genomic_DNA"/>
</dbReference>
<dbReference type="OrthoDB" id="43654at2759"/>
<organism evidence="3 4">
    <name type="scientific">Colletotrichum simmondsii</name>
    <dbReference type="NCBI Taxonomy" id="703756"/>
    <lineage>
        <taxon>Eukaryota</taxon>
        <taxon>Fungi</taxon>
        <taxon>Dikarya</taxon>
        <taxon>Ascomycota</taxon>
        <taxon>Pezizomycotina</taxon>
        <taxon>Sordariomycetes</taxon>
        <taxon>Hypocreomycetidae</taxon>
        <taxon>Glomerellales</taxon>
        <taxon>Glomerellaceae</taxon>
        <taxon>Colletotrichum</taxon>
        <taxon>Colletotrichum acutatum species complex</taxon>
    </lineage>
</organism>
<name>A0A135TUM0_9PEZI</name>
<dbReference type="FunFam" id="3.40.33.10:FF:000010">
    <property type="entry name" value="Predicted protein"/>
    <property type="match status" value="1"/>
</dbReference>
<gene>
    <name evidence="3" type="ORF">CSIM01_10745</name>
</gene>
<dbReference type="GO" id="GO:0005576">
    <property type="term" value="C:extracellular region"/>
    <property type="evidence" value="ECO:0007669"/>
    <property type="project" value="InterPro"/>
</dbReference>
<dbReference type="PROSITE" id="PS01009">
    <property type="entry name" value="CRISP_1"/>
    <property type="match status" value="1"/>
</dbReference>
<protein>
    <submittedName>
        <fullName evidence="3">SCP-like extracellular protein</fullName>
    </submittedName>
</protein>
<accession>A0A135TUM0</accession>
<dbReference type="PRINTS" id="PR00837">
    <property type="entry name" value="V5TPXLIKE"/>
</dbReference>
<feature type="chain" id="PRO_5007804326" evidence="1">
    <location>
        <begin position="18"/>
        <end position="218"/>
    </location>
</feature>
<dbReference type="InterPro" id="IPR035940">
    <property type="entry name" value="CAP_sf"/>
</dbReference>
<dbReference type="SUPFAM" id="SSF55797">
    <property type="entry name" value="PR-1-like"/>
    <property type="match status" value="1"/>
</dbReference>
<evidence type="ECO:0000313" key="3">
    <source>
        <dbReference type="EMBL" id="KXH51859.1"/>
    </source>
</evidence>
<dbReference type="Pfam" id="PF00188">
    <property type="entry name" value="CAP"/>
    <property type="match status" value="1"/>
</dbReference>
<reference evidence="3 4" key="1">
    <citation type="submission" date="2014-02" db="EMBL/GenBank/DDBJ databases">
        <title>The genome sequence of Colletotrichum simmondsii CBS122122.</title>
        <authorList>
            <person name="Baroncelli R."/>
            <person name="Thon M.R."/>
        </authorList>
    </citation>
    <scope>NUCLEOTIDE SEQUENCE [LARGE SCALE GENOMIC DNA]</scope>
    <source>
        <strain evidence="3 4">CBS122122</strain>
    </source>
</reference>
<keyword evidence="4" id="KW-1185">Reference proteome</keyword>